<dbReference type="SMART" id="SM00338">
    <property type="entry name" value="BRLZ"/>
    <property type="match status" value="1"/>
</dbReference>
<dbReference type="RefSeq" id="XP_007397315.1">
    <property type="nucleotide sequence ID" value="XM_007397253.1"/>
</dbReference>
<organism evidence="9 10">
    <name type="scientific">Phanerochaete carnosa (strain HHB-10118-sp)</name>
    <name type="common">White-rot fungus</name>
    <name type="synonym">Peniophora carnosa</name>
    <dbReference type="NCBI Taxonomy" id="650164"/>
    <lineage>
        <taxon>Eukaryota</taxon>
        <taxon>Fungi</taxon>
        <taxon>Dikarya</taxon>
        <taxon>Basidiomycota</taxon>
        <taxon>Agaricomycotina</taxon>
        <taxon>Agaricomycetes</taxon>
        <taxon>Polyporales</taxon>
        <taxon>Phanerochaetaceae</taxon>
        <taxon>Phanerochaete</taxon>
    </lineage>
</organism>
<dbReference type="PROSITE" id="PS50217">
    <property type="entry name" value="BZIP"/>
    <property type="match status" value="1"/>
</dbReference>
<dbReference type="CDD" id="cd14812">
    <property type="entry name" value="bZIP_u3"/>
    <property type="match status" value="1"/>
</dbReference>
<dbReference type="AlphaFoldDB" id="K5WVY6"/>
<keyword evidence="1" id="KW-0832">Ubl conjugation</keyword>
<evidence type="ECO:0000313" key="9">
    <source>
        <dbReference type="EMBL" id="EKM54627.1"/>
    </source>
</evidence>
<evidence type="ECO:0000256" key="1">
    <source>
        <dbReference type="ARBA" id="ARBA00022843"/>
    </source>
</evidence>
<dbReference type="Proteomes" id="UP000008370">
    <property type="component" value="Unassembled WGS sequence"/>
</dbReference>
<evidence type="ECO:0000256" key="2">
    <source>
        <dbReference type="ARBA" id="ARBA00023015"/>
    </source>
</evidence>
<dbReference type="GO" id="GO:0005634">
    <property type="term" value="C:nucleus"/>
    <property type="evidence" value="ECO:0007669"/>
    <property type="project" value="TreeGrafter"/>
</dbReference>
<protein>
    <recommendedName>
        <fullName evidence="6">X-box-binding protein 1</fullName>
    </recommendedName>
</protein>
<dbReference type="PANTHER" id="PTHR46542">
    <property type="entry name" value="X-BOX BINDING PROTEIN 1"/>
    <property type="match status" value="1"/>
</dbReference>
<keyword evidence="3" id="KW-0238">DNA-binding</keyword>
<evidence type="ECO:0000256" key="7">
    <source>
        <dbReference type="SAM" id="MobiDB-lite"/>
    </source>
</evidence>
<accession>K5WVY6</accession>
<dbReference type="STRING" id="650164.K5WVY6"/>
<dbReference type="Pfam" id="PF00170">
    <property type="entry name" value="bZIP_1"/>
    <property type="match status" value="1"/>
</dbReference>
<dbReference type="GeneID" id="18917159"/>
<dbReference type="EMBL" id="JH930473">
    <property type="protein sequence ID" value="EKM54627.1"/>
    <property type="molecule type" value="Genomic_DNA"/>
</dbReference>
<dbReference type="KEGG" id="pco:PHACADRAFT_258611"/>
<dbReference type="Gene3D" id="1.20.5.170">
    <property type="match status" value="1"/>
</dbReference>
<sequence>MKRSADAAFVVEQLPDTPGSSYPSQPSTPAPSPSPECPSRKRSRSEVTPEERKEARAHRNRIAAQNSRDRRKAQFSHLEHRVAELEEENKQLRAGMGLAPHSPSEEQASQECQKELAREKENQELRERIKTLENGWDAVIKALAASGLPLAVPTPPPHTFETQITAPSRPVFAQPTHSYPSPAPSSPSSSSGFEFDEYEPTRHLARVAITDAPLLSSVPQQRVDSPRINLDSSSTLPLRHRPSTISPRWRPLTRAQWKISSARSSRRPLYSRQRLYPPASSSRTPLSLRPRPPRRR</sequence>
<evidence type="ECO:0000256" key="4">
    <source>
        <dbReference type="ARBA" id="ARBA00023163"/>
    </source>
</evidence>
<dbReference type="InterPro" id="IPR046347">
    <property type="entry name" value="bZIP_sf"/>
</dbReference>
<evidence type="ECO:0000313" key="10">
    <source>
        <dbReference type="Proteomes" id="UP000008370"/>
    </source>
</evidence>
<name>K5WVY6_PHACS</name>
<feature type="region of interest" description="Disordered" evidence="7">
    <location>
        <begin position="260"/>
        <end position="296"/>
    </location>
</feature>
<dbReference type="PANTHER" id="PTHR46542:SF1">
    <property type="entry name" value="X-BOX BINDING PROTEIN 1"/>
    <property type="match status" value="1"/>
</dbReference>
<gene>
    <name evidence="9" type="ORF">PHACADRAFT_258611</name>
</gene>
<keyword evidence="2" id="KW-0805">Transcription regulation</keyword>
<reference evidence="9 10" key="1">
    <citation type="journal article" date="2012" name="BMC Genomics">
        <title>Comparative genomics of the white-rot fungi, Phanerochaete carnosa and P. chrysosporium, to elucidate the genetic basis of the distinct wood types they colonize.</title>
        <authorList>
            <person name="Suzuki H."/>
            <person name="MacDonald J."/>
            <person name="Syed K."/>
            <person name="Salamov A."/>
            <person name="Hori C."/>
            <person name="Aerts A."/>
            <person name="Henrissat B."/>
            <person name="Wiebenga A."/>
            <person name="vanKuyk P.A."/>
            <person name="Barry K."/>
            <person name="Lindquist E."/>
            <person name="LaButti K."/>
            <person name="Lapidus A."/>
            <person name="Lucas S."/>
            <person name="Coutinho P."/>
            <person name="Gong Y."/>
            <person name="Samejima M."/>
            <person name="Mahadevan R."/>
            <person name="Abou-Zaid M."/>
            <person name="de Vries R.P."/>
            <person name="Igarashi K."/>
            <person name="Yadav J.S."/>
            <person name="Grigoriev I.V."/>
            <person name="Master E.R."/>
        </authorList>
    </citation>
    <scope>NUCLEOTIDE SEQUENCE [LARGE SCALE GENOMIC DNA]</scope>
    <source>
        <strain evidence="9 10">HHB-10118-sp</strain>
    </source>
</reference>
<dbReference type="GO" id="GO:0000981">
    <property type="term" value="F:DNA-binding transcription factor activity, RNA polymerase II-specific"/>
    <property type="evidence" value="ECO:0007669"/>
    <property type="project" value="TreeGrafter"/>
</dbReference>
<keyword evidence="10" id="KW-1185">Reference proteome</keyword>
<feature type="compositionally biased region" description="Basic and acidic residues" evidence="7">
    <location>
        <begin position="44"/>
        <end position="54"/>
    </location>
</feature>
<dbReference type="OrthoDB" id="295274at2759"/>
<dbReference type="InterPro" id="IPR004827">
    <property type="entry name" value="bZIP"/>
</dbReference>
<feature type="compositionally biased region" description="Low complexity" evidence="7">
    <location>
        <begin position="277"/>
        <end position="289"/>
    </location>
</feature>
<proteinExistence type="predicted"/>
<dbReference type="SUPFAM" id="SSF57959">
    <property type="entry name" value="Leucine zipper domain"/>
    <property type="match status" value="1"/>
</dbReference>
<feature type="compositionally biased region" description="Pro residues" evidence="7">
    <location>
        <begin position="26"/>
        <end position="36"/>
    </location>
</feature>
<evidence type="ECO:0000256" key="5">
    <source>
        <dbReference type="ARBA" id="ARBA00023242"/>
    </source>
</evidence>
<evidence type="ECO:0000259" key="8">
    <source>
        <dbReference type="PROSITE" id="PS50217"/>
    </source>
</evidence>
<dbReference type="HOGENOM" id="CLU_073887_0_0_1"/>
<dbReference type="PROSITE" id="PS00036">
    <property type="entry name" value="BZIP_BASIC"/>
    <property type="match status" value="1"/>
</dbReference>
<keyword evidence="4" id="KW-0804">Transcription</keyword>
<dbReference type="InterPro" id="IPR052470">
    <property type="entry name" value="ER_Stress-Reg_TF"/>
</dbReference>
<evidence type="ECO:0000256" key="3">
    <source>
        <dbReference type="ARBA" id="ARBA00023125"/>
    </source>
</evidence>
<dbReference type="InParanoid" id="K5WVY6"/>
<keyword evidence="5" id="KW-0539">Nucleus</keyword>
<evidence type="ECO:0000256" key="6">
    <source>
        <dbReference type="ARBA" id="ARBA00040165"/>
    </source>
</evidence>
<feature type="region of interest" description="Disordered" evidence="7">
    <location>
        <begin position="154"/>
        <end position="197"/>
    </location>
</feature>
<feature type="compositionally biased region" description="Basic and acidic residues" evidence="7">
    <location>
        <begin position="112"/>
        <end position="121"/>
    </location>
</feature>
<feature type="compositionally biased region" description="Basic and acidic residues" evidence="7">
    <location>
        <begin position="77"/>
        <end position="91"/>
    </location>
</feature>
<feature type="domain" description="BZIP" evidence="8">
    <location>
        <begin position="50"/>
        <end position="93"/>
    </location>
</feature>
<dbReference type="GO" id="GO:0000977">
    <property type="term" value="F:RNA polymerase II transcription regulatory region sequence-specific DNA binding"/>
    <property type="evidence" value="ECO:0007669"/>
    <property type="project" value="TreeGrafter"/>
</dbReference>
<feature type="region of interest" description="Disordered" evidence="7">
    <location>
        <begin position="1"/>
        <end position="121"/>
    </location>
</feature>
<feature type="region of interest" description="Disordered" evidence="7">
    <location>
        <begin position="212"/>
        <end position="247"/>
    </location>
</feature>